<evidence type="ECO:0000313" key="1">
    <source>
        <dbReference type="EMBL" id="MBT1712589.1"/>
    </source>
</evidence>
<organism evidence="1 2">
    <name type="scientific">Dawidia cretensis</name>
    <dbReference type="NCBI Taxonomy" id="2782350"/>
    <lineage>
        <taxon>Bacteria</taxon>
        <taxon>Pseudomonadati</taxon>
        <taxon>Bacteroidota</taxon>
        <taxon>Cytophagia</taxon>
        <taxon>Cytophagales</taxon>
        <taxon>Chryseotaleaceae</taxon>
        <taxon>Dawidia</taxon>
    </lineage>
</organism>
<feature type="non-terminal residue" evidence="1">
    <location>
        <position position="1"/>
    </location>
</feature>
<comment type="caution">
    <text evidence="1">The sequence shown here is derived from an EMBL/GenBank/DDBJ whole genome shotgun (WGS) entry which is preliminary data.</text>
</comment>
<protein>
    <submittedName>
        <fullName evidence="1">Uncharacterized protein</fullName>
    </submittedName>
</protein>
<accession>A0AAP2GTW0</accession>
<proteinExistence type="predicted"/>
<gene>
    <name evidence="1" type="ORF">KK062_30420</name>
</gene>
<keyword evidence="2" id="KW-1185">Reference proteome</keyword>
<reference evidence="1 2" key="1">
    <citation type="submission" date="2021-05" db="EMBL/GenBank/DDBJ databases">
        <title>A Polyphasic approach of four new species of the genus Ohtaekwangia: Ohtaekwangia histidinii sp. nov., Ohtaekwangia cretensis sp. nov., Ohtaekwangia indiensis sp. nov., Ohtaekwangia reichenbachii sp. nov. from diverse environment.</title>
        <authorList>
            <person name="Octaviana S."/>
        </authorList>
    </citation>
    <scope>NUCLEOTIDE SEQUENCE [LARGE SCALE GENOMIC DNA]</scope>
    <source>
        <strain evidence="1 2">PWU5</strain>
    </source>
</reference>
<dbReference type="AlphaFoldDB" id="A0AAP2GTW0"/>
<name>A0AAP2GTW0_9BACT</name>
<dbReference type="Proteomes" id="UP001319080">
    <property type="component" value="Unassembled WGS sequence"/>
</dbReference>
<evidence type="ECO:0000313" key="2">
    <source>
        <dbReference type="Proteomes" id="UP001319080"/>
    </source>
</evidence>
<dbReference type="EMBL" id="JAHESE010000198">
    <property type="protein sequence ID" value="MBT1712589.1"/>
    <property type="molecule type" value="Genomic_DNA"/>
</dbReference>
<feature type="non-terminal residue" evidence="1">
    <location>
        <position position="89"/>
    </location>
</feature>
<dbReference type="RefSeq" id="WP_254088126.1">
    <property type="nucleotide sequence ID" value="NZ_JAHESE010000198.1"/>
</dbReference>
<sequence length="89" mass="9825">YVDRGLTSGTAYCYRILTRGGYGNPQRIPEPLENYSQRICVQPGDTLAPCKPVLTVSRLDCDRWSVATLCTAQVGTYANTLQWEPGQLG</sequence>